<feature type="region of interest" description="Disordered" evidence="1">
    <location>
        <begin position="1"/>
        <end position="24"/>
    </location>
</feature>
<dbReference type="AlphaFoldDB" id="A0AAV2K2Q2"/>
<evidence type="ECO:0000256" key="1">
    <source>
        <dbReference type="SAM" id="MobiDB-lite"/>
    </source>
</evidence>
<dbReference type="GO" id="GO:0004252">
    <property type="term" value="F:serine-type endopeptidase activity"/>
    <property type="evidence" value="ECO:0007669"/>
    <property type="project" value="InterPro"/>
</dbReference>
<dbReference type="SUPFAM" id="SSF50494">
    <property type="entry name" value="Trypsin-like serine proteases"/>
    <property type="match status" value="1"/>
</dbReference>
<dbReference type="InterPro" id="IPR043504">
    <property type="entry name" value="Peptidase_S1_PA_chymotrypsin"/>
</dbReference>
<feature type="domain" description="Peptidase S1" evidence="2">
    <location>
        <begin position="3"/>
        <end position="130"/>
    </location>
</feature>
<evidence type="ECO:0000259" key="2">
    <source>
        <dbReference type="Pfam" id="PF00089"/>
    </source>
</evidence>
<evidence type="ECO:0000313" key="4">
    <source>
        <dbReference type="Proteomes" id="UP001497482"/>
    </source>
</evidence>
<reference evidence="3 4" key="1">
    <citation type="submission" date="2024-04" db="EMBL/GenBank/DDBJ databases">
        <authorList>
            <person name="Waldvogel A.-M."/>
            <person name="Schoenle A."/>
        </authorList>
    </citation>
    <scope>NUCLEOTIDE SEQUENCE [LARGE SCALE GENOMIC DNA]</scope>
</reference>
<keyword evidence="4" id="KW-1185">Reference proteome</keyword>
<sequence length="133" mass="14013">MEAWPWAGSVSTEDGGHSSGGSLNQTTCGVLSGRRTAMRGDASEILCVHRALHKQRAPTQRSEIAPITQFINHPGYNEATPKITTCPPLKAVSPPFTFTDYIKPVCLAALRPVTLPVAQTPVSQAGGGHHSGA</sequence>
<dbReference type="InterPro" id="IPR009003">
    <property type="entry name" value="Peptidase_S1_PA"/>
</dbReference>
<dbReference type="Gene3D" id="2.40.10.10">
    <property type="entry name" value="Trypsin-like serine proteases"/>
    <property type="match status" value="2"/>
</dbReference>
<dbReference type="GO" id="GO:0006508">
    <property type="term" value="P:proteolysis"/>
    <property type="evidence" value="ECO:0007669"/>
    <property type="project" value="InterPro"/>
</dbReference>
<dbReference type="EMBL" id="OZ035837">
    <property type="protein sequence ID" value="CAL1582300.1"/>
    <property type="molecule type" value="Genomic_DNA"/>
</dbReference>
<proteinExistence type="predicted"/>
<dbReference type="Proteomes" id="UP001497482">
    <property type="component" value="Chromosome 15"/>
</dbReference>
<evidence type="ECO:0000313" key="3">
    <source>
        <dbReference type="EMBL" id="CAL1582300.1"/>
    </source>
</evidence>
<name>A0AAV2K2Q2_KNICA</name>
<dbReference type="InterPro" id="IPR001254">
    <property type="entry name" value="Trypsin_dom"/>
</dbReference>
<dbReference type="Pfam" id="PF00089">
    <property type="entry name" value="Trypsin"/>
    <property type="match status" value="1"/>
</dbReference>
<gene>
    <name evidence="3" type="ORF">KC01_LOCUS12937</name>
</gene>
<organism evidence="3 4">
    <name type="scientific">Knipowitschia caucasica</name>
    <name type="common">Caucasian dwarf goby</name>
    <name type="synonym">Pomatoschistus caucasicus</name>
    <dbReference type="NCBI Taxonomy" id="637954"/>
    <lineage>
        <taxon>Eukaryota</taxon>
        <taxon>Metazoa</taxon>
        <taxon>Chordata</taxon>
        <taxon>Craniata</taxon>
        <taxon>Vertebrata</taxon>
        <taxon>Euteleostomi</taxon>
        <taxon>Actinopterygii</taxon>
        <taxon>Neopterygii</taxon>
        <taxon>Teleostei</taxon>
        <taxon>Neoteleostei</taxon>
        <taxon>Acanthomorphata</taxon>
        <taxon>Gobiaria</taxon>
        <taxon>Gobiiformes</taxon>
        <taxon>Gobioidei</taxon>
        <taxon>Gobiidae</taxon>
        <taxon>Gobiinae</taxon>
        <taxon>Knipowitschia</taxon>
    </lineage>
</organism>
<accession>A0AAV2K2Q2</accession>
<protein>
    <recommendedName>
        <fullName evidence="2">Peptidase S1 domain-containing protein</fullName>
    </recommendedName>
</protein>